<dbReference type="PANTHER" id="PTHR43304:SF1">
    <property type="entry name" value="PAC DOMAIN-CONTAINING PROTEIN"/>
    <property type="match status" value="1"/>
</dbReference>
<comment type="catalytic activity">
    <reaction evidence="1">
        <text>ATP + protein L-histidine = ADP + protein N-phospho-L-histidine.</text>
        <dbReference type="EC" id="2.7.13.3"/>
    </reaction>
</comment>
<dbReference type="Pfam" id="PF08447">
    <property type="entry name" value="PAS_3"/>
    <property type="match status" value="1"/>
</dbReference>
<proteinExistence type="predicted"/>
<keyword evidence="9" id="KW-1185">Reference proteome</keyword>
<evidence type="ECO:0000256" key="1">
    <source>
        <dbReference type="ARBA" id="ARBA00000085"/>
    </source>
</evidence>
<dbReference type="SMART" id="SM00086">
    <property type="entry name" value="PAC"/>
    <property type="match status" value="1"/>
</dbReference>
<name>A0ABX7I389_9BACT</name>
<dbReference type="InterPro" id="IPR013655">
    <property type="entry name" value="PAS_fold_3"/>
</dbReference>
<dbReference type="PANTHER" id="PTHR43304">
    <property type="entry name" value="PHYTOCHROME-LIKE PROTEIN CPH1"/>
    <property type="match status" value="1"/>
</dbReference>
<accession>A0ABX7I389</accession>
<dbReference type="Gene3D" id="3.30.450.20">
    <property type="entry name" value="PAS domain"/>
    <property type="match status" value="1"/>
</dbReference>
<evidence type="ECO:0000256" key="6">
    <source>
        <dbReference type="SAM" id="MobiDB-lite"/>
    </source>
</evidence>
<gene>
    <name evidence="8" type="ORF">HWI92_04955</name>
</gene>
<keyword evidence="4" id="KW-0808">Transferase</keyword>
<dbReference type="NCBIfam" id="TIGR00229">
    <property type="entry name" value="sensory_box"/>
    <property type="match status" value="1"/>
</dbReference>
<dbReference type="EMBL" id="CP056775">
    <property type="protein sequence ID" value="QRR00299.1"/>
    <property type="molecule type" value="Genomic_DNA"/>
</dbReference>
<evidence type="ECO:0000313" key="8">
    <source>
        <dbReference type="EMBL" id="QRR00299.1"/>
    </source>
</evidence>
<dbReference type="Proteomes" id="UP000612680">
    <property type="component" value="Chromosome"/>
</dbReference>
<dbReference type="SUPFAM" id="SSF47384">
    <property type="entry name" value="Homodimeric domain of signal transducing histidine kinase"/>
    <property type="match status" value="1"/>
</dbReference>
<dbReference type="InterPro" id="IPR052162">
    <property type="entry name" value="Sensor_kinase/Photoreceptor"/>
</dbReference>
<evidence type="ECO:0000256" key="2">
    <source>
        <dbReference type="ARBA" id="ARBA00012438"/>
    </source>
</evidence>
<dbReference type="CDD" id="cd00130">
    <property type="entry name" value="PAS"/>
    <property type="match status" value="1"/>
</dbReference>
<evidence type="ECO:0000256" key="5">
    <source>
        <dbReference type="ARBA" id="ARBA00022777"/>
    </source>
</evidence>
<evidence type="ECO:0000259" key="7">
    <source>
        <dbReference type="PROSITE" id="PS50113"/>
    </source>
</evidence>
<evidence type="ECO:0000313" key="9">
    <source>
        <dbReference type="Proteomes" id="UP000612680"/>
    </source>
</evidence>
<dbReference type="InterPro" id="IPR035965">
    <property type="entry name" value="PAS-like_dom_sf"/>
</dbReference>
<feature type="domain" description="PAC" evidence="7">
    <location>
        <begin position="107"/>
        <end position="159"/>
    </location>
</feature>
<sequence length="236" mass="26536">MPSERRPRNKVQGKDPDSRGEALQAQREESGSAVANHDFYAIIAAQATSLLWMTTAEGRISYHNPAWLEFTGRAMASEDVYAACVHEDDRHAYQEQVNHATVQPQAFEATYRLLHHSGAYRWIHDEARPVITDDGQLVSFVRTGTDVHDAKVAAEAHCRRLDDLFRPALHDLRSSLGIISGAATLLKLTQKEDDRDRALAMIHRNLEAVNEVMDRLLQYPNLRPDAAVDPYGQDLV</sequence>
<feature type="region of interest" description="Disordered" evidence="6">
    <location>
        <begin position="1"/>
        <end position="30"/>
    </location>
</feature>
<dbReference type="InterPro" id="IPR000700">
    <property type="entry name" value="PAS-assoc_C"/>
</dbReference>
<dbReference type="InterPro" id="IPR000014">
    <property type="entry name" value="PAS"/>
</dbReference>
<dbReference type="RefSeq" id="WP_204661216.1">
    <property type="nucleotide sequence ID" value="NZ_CP056775.1"/>
</dbReference>
<keyword evidence="3" id="KW-0597">Phosphoprotein</keyword>
<protein>
    <recommendedName>
        <fullName evidence="2">histidine kinase</fullName>
        <ecNumber evidence="2">2.7.13.3</ecNumber>
    </recommendedName>
</protein>
<organism evidence="8 9">
    <name type="scientific">Dyadobacter sandarakinus</name>
    <dbReference type="NCBI Taxonomy" id="2747268"/>
    <lineage>
        <taxon>Bacteria</taxon>
        <taxon>Pseudomonadati</taxon>
        <taxon>Bacteroidota</taxon>
        <taxon>Cytophagia</taxon>
        <taxon>Cytophagales</taxon>
        <taxon>Spirosomataceae</taxon>
        <taxon>Dyadobacter</taxon>
    </lineage>
</organism>
<evidence type="ECO:0000256" key="3">
    <source>
        <dbReference type="ARBA" id="ARBA00022553"/>
    </source>
</evidence>
<dbReference type="InterPro" id="IPR036097">
    <property type="entry name" value="HisK_dim/P_sf"/>
</dbReference>
<dbReference type="Gene3D" id="1.10.287.130">
    <property type="match status" value="1"/>
</dbReference>
<dbReference type="SUPFAM" id="SSF55785">
    <property type="entry name" value="PYP-like sensor domain (PAS domain)"/>
    <property type="match status" value="1"/>
</dbReference>
<dbReference type="PROSITE" id="PS50113">
    <property type="entry name" value="PAC"/>
    <property type="match status" value="1"/>
</dbReference>
<reference evidence="8 9" key="1">
    <citation type="submission" date="2020-06" db="EMBL/GenBank/DDBJ databases">
        <title>Dyadobacter sandarakinus sp. nov., isolated from the soil of the Arctic Yellow River Station.</title>
        <authorList>
            <person name="Zhang Y."/>
            <person name="Peng F."/>
        </authorList>
    </citation>
    <scope>NUCLEOTIDE SEQUENCE [LARGE SCALE GENOMIC DNA]</scope>
    <source>
        <strain evidence="8 9">Q3-56</strain>
    </source>
</reference>
<evidence type="ECO:0000256" key="4">
    <source>
        <dbReference type="ARBA" id="ARBA00022679"/>
    </source>
</evidence>
<dbReference type="EC" id="2.7.13.3" evidence="2"/>
<dbReference type="InterPro" id="IPR001610">
    <property type="entry name" value="PAC"/>
</dbReference>
<keyword evidence="5" id="KW-0418">Kinase</keyword>